<feature type="transmembrane region" description="Helical" evidence="1">
    <location>
        <begin position="117"/>
        <end position="138"/>
    </location>
</feature>
<dbReference type="AlphaFoldDB" id="A0A7C4KIW0"/>
<proteinExistence type="predicted"/>
<evidence type="ECO:0000313" key="2">
    <source>
        <dbReference type="EMBL" id="HGS21557.1"/>
    </source>
</evidence>
<feature type="transmembrane region" description="Helical" evidence="1">
    <location>
        <begin position="92"/>
        <end position="110"/>
    </location>
</feature>
<feature type="transmembrane region" description="Helical" evidence="1">
    <location>
        <begin position="67"/>
        <end position="86"/>
    </location>
</feature>
<feature type="transmembrane region" description="Helical" evidence="1">
    <location>
        <begin position="12"/>
        <end position="36"/>
    </location>
</feature>
<keyword evidence="1" id="KW-1133">Transmembrane helix</keyword>
<organism evidence="2">
    <name type="scientific">Anaerolinea thermolimosa</name>
    <dbReference type="NCBI Taxonomy" id="229919"/>
    <lineage>
        <taxon>Bacteria</taxon>
        <taxon>Bacillati</taxon>
        <taxon>Chloroflexota</taxon>
        <taxon>Anaerolineae</taxon>
        <taxon>Anaerolineales</taxon>
        <taxon>Anaerolineaceae</taxon>
        <taxon>Anaerolinea</taxon>
    </lineage>
</organism>
<keyword evidence="1" id="KW-0472">Membrane</keyword>
<feature type="transmembrane region" description="Helical" evidence="1">
    <location>
        <begin position="172"/>
        <end position="189"/>
    </location>
</feature>
<sequence>MDHRQRLGRIFIALLLIFMGAVALIANLGILTLPLVLSGPNLIWMILFGLGGIAFLVLFFTDRANWWAIIPGLTLVALAILVGGLLPQALEQWAGAFFIGLLSLSFWGVFLSRRENWWAVIPAGVLLSVAALITAAVSGLQSELSVAILFFGMGLTFLILNWLPSPVQGSRWPLIPAAVLAILGLFFLIGAGQSINWLVGVILIITGAWIFYRSFRG</sequence>
<reference evidence="2" key="1">
    <citation type="journal article" date="2020" name="mSystems">
        <title>Genome- and Community-Level Interaction Insights into Carbon Utilization and Element Cycling Functions of Hydrothermarchaeota in Hydrothermal Sediment.</title>
        <authorList>
            <person name="Zhou Z."/>
            <person name="Liu Y."/>
            <person name="Xu W."/>
            <person name="Pan J."/>
            <person name="Luo Z.H."/>
            <person name="Li M."/>
        </authorList>
    </citation>
    <scope>NUCLEOTIDE SEQUENCE [LARGE SCALE GENOMIC DNA]</scope>
    <source>
        <strain evidence="2">SpSt-573</strain>
    </source>
</reference>
<dbReference type="EMBL" id="DSYK01000337">
    <property type="protein sequence ID" value="HGS21557.1"/>
    <property type="molecule type" value="Genomic_DNA"/>
</dbReference>
<comment type="caution">
    <text evidence="2">The sequence shown here is derived from an EMBL/GenBank/DDBJ whole genome shotgun (WGS) entry which is preliminary data.</text>
</comment>
<name>A0A7C4KIW0_9CHLR</name>
<evidence type="ECO:0000256" key="1">
    <source>
        <dbReference type="SAM" id="Phobius"/>
    </source>
</evidence>
<keyword evidence="1" id="KW-0812">Transmembrane</keyword>
<gene>
    <name evidence="2" type="ORF">ENT37_06785</name>
</gene>
<feature type="transmembrane region" description="Helical" evidence="1">
    <location>
        <begin position="42"/>
        <end position="60"/>
    </location>
</feature>
<accession>A0A7C4KIW0</accession>
<feature type="transmembrane region" description="Helical" evidence="1">
    <location>
        <begin position="195"/>
        <end position="212"/>
    </location>
</feature>
<evidence type="ECO:0008006" key="3">
    <source>
        <dbReference type="Google" id="ProtNLM"/>
    </source>
</evidence>
<feature type="transmembrane region" description="Helical" evidence="1">
    <location>
        <begin position="144"/>
        <end position="163"/>
    </location>
</feature>
<protein>
    <recommendedName>
        <fullName evidence="3">DUF308 domain-containing protein</fullName>
    </recommendedName>
</protein>